<accession>A0A1G7XYW2</accession>
<evidence type="ECO:0000259" key="1">
    <source>
        <dbReference type="Pfam" id="PF09098"/>
    </source>
</evidence>
<feature type="domain" description="Quinohemoprotein amine dehydrogenase alpha subunit" evidence="4">
    <location>
        <begin position="216"/>
        <end position="305"/>
    </location>
</feature>
<feature type="domain" description="Quinohemoprotein amine dehydrogenase alpha subunit haem binding" evidence="1">
    <location>
        <begin position="49"/>
        <end position="207"/>
    </location>
</feature>
<feature type="domain" description="Quinohemoprotein amine dehydrogenase alpha subunit" evidence="2">
    <location>
        <begin position="324"/>
        <end position="408"/>
    </location>
</feature>
<protein>
    <submittedName>
        <fullName evidence="5 6">Quinohemoprotein amine dehydrogenase</fullName>
    </submittedName>
</protein>
<dbReference type="Gene3D" id="2.60.40.10">
    <property type="entry name" value="Immunoglobulins"/>
    <property type="match status" value="2"/>
</dbReference>
<sequence length="544" mass="60737">MKKTSMRVILLLLVVGCLGILFIWFQNQSDVKESASVMKVEGAVHVSKQVEASCMGCHAVDENGKLARIEYMRKTPEGWSQTIARMERIHGLKLTDEQRRQLIQDLSAERGLAPEEAEAVQYWTANKPSYTESVKNENVQNACMTCHAGGRFMAQRRTEEEWKNLKDFHLVMLPSIYLNHRHMDWPVVADAAIRYLAEQYPLETEEWRQWKGKGYDVQGKWKVVGFRGTKGTYIGDSEFVKDKDGFVETKTIRYLHEPGSLTMRGQARLYTGYALRTQYQQDKKKLTGTFNVLEGGTVIKGDWSDASDPGITGEEIYYKVQTEKPEIIHMEPQAIERGKTQDITLYGMNLQQLTAKDMRLPAGVSVQKITPVSNEEIKVTVAVGKNVAEGSFAIGSGQVISHKKLAVYHRVDYVKVTPSYAVSRVGGAGPMHKVSTQFVAYAYSNGPDRKKGTADDMQLMPVKAKWSLAPYPEGNKGEDLAYIGKIDQSGLFTPGTEGTNAKRVFTAENVGSATVIAKYESGGKTLIGKTHLIVTVPDYNNIVN</sequence>
<dbReference type="InterPro" id="IPR015184">
    <property type="entry name" value="QH-AmDH_asu_dom_IV"/>
</dbReference>
<dbReference type="GeneID" id="97141687"/>
<evidence type="ECO:0000259" key="2">
    <source>
        <dbReference type="Pfam" id="PF09099"/>
    </source>
</evidence>
<dbReference type="NCBIfam" id="TIGR03908">
    <property type="entry name" value="QH_alpha"/>
    <property type="match status" value="1"/>
</dbReference>
<dbReference type="SUPFAM" id="SSF46626">
    <property type="entry name" value="Cytochrome c"/>
    <property type="match status" value="2"/>
</dbReference>
<dbReference type="Gene3D" id="2.40.128.120">
    <property type="entry name" value="Quinohemoprotein amine dehydrogenase alpha subunit, domain 2"/>
    <property type="match status" value="1"/>
</dbReference>
<dbReference type="SUPFAM" id="SSF69298">
    <property type="entry name" value="Quinohemoprotein amine dehydrogenase A chain, domain 3"/>
    <property type="match status" value="1"/>
</dbReference>
<dbReference type="Gene3D" id="1.10.760.10">
    <property type="entry name" value="Cytochrome c-like domain"/>
    <property type="match status" value="1"/>
</dbReference>
<evidence type="ECO:0000259" key="4">
    <source>
        <dbReference type="Pfam" id="PF14930"/>
    </source>
</evidence>
<dbReference type="GO" id="GO:0020037">
    <property type="term" value="F:heme binding"/>
    <property type="evidence" value="ECO:0007669"/>
    <property type="project" value="InterPro"/>
</dbReference>
<name>A0A1G7XYW2_ANETH</name>
<dbReference type="InterPro" id="IPR036909">
    <property type="entry name" value="Cyt_c-like_dom_sf"/>
</dbReference>
<dbReference type="Proteomes" id="UP000198956">
    <property type="component" value="Unassembled WGS sequence"/>
</dbReference>
<dbReference type="InterPro" id="IPR014756">
    <property type="entry name" value="Ig_E-set"/>
</dbReference>
<dbReference type="EMBL" id="FNDE01000005">
    <property type="protein sequence ID" value="SDG89216.1"/>
    <property type="molecule type" value="Genomic_DNA"/>
</dbReference>
<dbReference type="SUPFAM" id="SSF81296">
    <property type="entry name" value="E set domains"/>
    <property type="match status" value="2"/>
</dbReference>
<evidence type="ECO:0000313" key="7">
    <source>
        <dbReference type="Proteomes" id="UP000198956"/>
    </source>
</evidence>
<reference evidence="5 8" key="2">
    <citation type="submission" date="2021-08" db="EMBL/GenBank/DDBJ databases">
        <title>Complete genome sequence of the strain Aneurinibacillus thermoaerophilus CCM 8960.</title>
        <authorList>
            <person name="Musilova J."/>
            <person name="Kourilova X."/>
            <person name="Pernicova I."/>
            <person name="Bezdicek M."/>
            <person name="Lengerova M."/>
            <person name="Obruca S."/>
            <person name="Sedlar K."/>
        </authorList>
    </citation>
    <scope>NUCLEOTIDE SEQUENCE [LARGE SCALE GENOMIC DNA]</scope>
    <source>
        <strain evidence="5 8">CCM 8960</strain>
    </source>
</reference>
<evidence type="ECO:0000313" key="5">
    <source>
        <dbReference type="EMBL" id="QYY41275.1"/>
    </source>
</evidence>
<dbReference type="InterPro" id="IPR009111">
    <property type="entry name" value="QH-AmDH_asu_dom2"/>
</dbReference>
<gene>
    <name evidence="5" type="primary">peaA</name>
    <name evidence="5" type="ORF">K3F53_09935</name>
    <name evidence="6" type="ORF">SAMN04489735_100520</name>
</gene>
<reference evidence="6 7" key="1">
    <citation type="submission" date="2016-10" db="EMBL/GenBank/DDBJ databases">
        <authorList>
            <person name="de Groot N.N."/>
        </authorList>
    </citation>
    <scope>NUCLEOTIDE SEQUENCE [LARGE SCALE GENOMIC DNA]</scope>
    <source>
        <strain evidence="6 7">L 420-91</strain>
    </source>
</reference>
<dbReference type="Pfam" id="PF14930">
    <property type="entry name" value="Qn_am_d_aII"/>
    <property type="match status" value="1"/>
</dbReference>
<dbReference type="InterPro" id="IPR013783">
    <property type="entry name" value="Ig-like_fold"/>
</dbReference>
<evidence type="ECO:0000313" key="6">
    <source>
        <dbReference type="EMBL" id="SDG89216.1"/>
    </source>
</evidence>
<dbReference type="InterPro" id="IPR015183">
    <property type="entry name" value="QH-AmDH_asu_dom_III"/>
</dbReference>
<proteinExistence type="predicted"/>
<dbReference type="OrthoDB" id="5345472at2"/>
<dbReference type="InterPro" id="IPR023887">
    <property type="entry name" value="QH-AmDH_asu"/>
</dbReference>
<feature type="domain" description="Quinohemoprotein amine dehydrogenase alpha subunit" evidence="3">
    <location>
        <begin position="414"/>
        <end position="541"/>
    </location>
</feature>
<dbReference type="GO" id="GO:0009055">
    <property type="term" value="F:electron transfer activity"/>
    <property type="evidence" value="ECO:0007669"/>
    <property type="project" value="InterPro"/>
</dbReference>
<dbReference type="RefSeq" id="WP_091260013.1">
    <property type="nucleotide sequence ID" value="NZ_CP080764.1"/>
</dbReference>
<dbReference type="Pfam" id="PF09099">
    <property type="entry name" value="Qn_am_d_aIII"/>
    <property type="match status" value="1"/>
</dbReference>
<dbReference type="Pfam" id="PF09098">
    <property type="entry name" value="Dehyd-heme_bind"/>
    <property type="match status" value="1"/>
</dbReference>
<evidence type="ECO:0000313" key="8">
    <source>
        <dbReference type="Proteomes" id="UP000826616"/>
    </source>
</evidence>
<keyword evidence="8" id="KW-1185">Reference proteome</keyword>
<dbReference type="Pfam" id="PF09100">
    <property type="entry name" value="Qn_am_d_aIV"/>
    <property type="match status" value="1"/>
</dbReference>
<dbReference type="InterPro" id="IPR015182">
    <property type="entry name" value="QH-AmDH_asu_heme-bd_dom"/>
</dbReference>
<dbReference type="EMBL" id="CP080764">
    <property type="protein sequence ID" value="QYY41275.1"/>
    <property type="molecule type" value="Genomic_DNA"/>
</dbReference>
<dbReference type="AlphaFoldDB" id="A0A1G7XYW2"/>
<organism evidence="6 7">
    <name type="scientific">Aneurinibacillus thermoaerophilus</name>
    <dbReference type="NCBI Taxonomy" id="143495"/>
    <lineage>
        <taxon>Bacteria</taxon>
        <taxon>Bacillati</taxon>
        <taxon>Bacillota</taxon>
        <taxon>Bacilli</taxon>
        <taxon>Bacillales</taxon>
        <taxon>Paenibacillaceae</taxon>
        <taxon>Aneurinibacillus group</taxon>
        <taxon>Aneurinibacillus</taxon>
    </lineage>
</organism>
<dbReference type="InterPro" id="IPR036718">
    <property type="entry name" value="H-AmDH_asu_dom2_sf"/>
</dbReference>
<evidence type="ECO:0000259" key="3">
    <source>
        <dbReference type="Pfam" id="PF09100"/>
    </source>
</evidence>
<dbReference type="Proteomes" id="UP000826616">
    <property type="component" value="Chromosome"/>
</dbReference>